<evidence type="ECO:0000259" key="2">
    <source>
        <dbReference type="Pfam" id="PF00975"/>
    </source>
</evidence>
<evidence type="ECO:0000313" key="3">
    <source>
        <dbReference type="EMBL" id="MCM5682957.1"/>
    </source>
</evidence>
<dbReference type="Proteomes" id="UP001165541">
    <property type="component" value="Unassembled WGS sequence"/>
</dbReference>
<organism evidence="3 4">
    <name type="scientific">Caldimonas mangrovi</name>
    <dbReference type="NCBI Taxonomy" id="2944811"/>
    <lineage>
        <taxon>Bacteria</taxon>
        <taxon>Pseudomonadati</taxon>
        <taxon>Pseudomonadota</taxon>
        <taxon>Betaproteobacteria</taxon>
        <taxon>Burkholderiales</taxon>
        <taxon>Sphaerotilaceae</taxon>
        <taxon>Caldimonas</taxon>
    </lineage>
</organism>
<dbReference type="RefSeq" id="WP_259372166.1">
    <property type="nucleotide sequence ID" value="NZ_JAMKFE010000028.1"/>
</dbReference>
<comment type="similarity">
    <text evidence="1">Belongs to the thioesterase family.</text>
</comment>
<keyword evidence="4" id="KW-1185">Reference proteome</keyword>
<accession>A0ABT0YW42</accession>
<dbReference type="SUPFAM" id="SSF53474">
    <property type="entry name" value="alpha/beta-Hydrolases"/>
    <property type="match status" value="1"/>
</dbReference>
<evidence type="ECO:0000313" key="4">
    <source>
        <dbReference type="Proteomes" id="UP001165541"/>
    </source>
</evidence>
<dbReference type="Pfam" id="PF00975">
    <property type="entry name" value="Thioesterase"/>
    <property type="match status" value="1"/>
</dbReference>
<name>A0ABT0YW42_9BURK</name>
<protein>
    <submittedName>
        <fullName evidence="3">Alpha/beta fold hydrolase</fullName>
    </submittedName>
</protein>
<dbReference type="InterPro" id="IPR029058">
    <property type="entry name" value="AB_hydrolase_fold"/>
</dbReference>
<dbReference type="PANTHER" id="PTHR11487:SF0">
    <property type="entry name" value="S-ACYL FATTY ACID SYNTHASE THIOESTERASE, MEDIUM CHAIN"/>
    <property type="match status" value="1"/>
</dbReference>
<reference evidence="3" key="1">
    <citation type="submission" date="2022-05" db="EMBL/GenBank/DDBJ databases">
        <title>Schlegelella sp. nov., isolated from mangrove soil.</title>
        <authorList>
            <person name="Liu Y."/>
            <person name="Ge X."/>
            <person name="Liu W."/>
        </authorList>
    </citation>
    <scope>NUCLEOTIDE SEQUENCE</scope>
    <source>
        <strain evidence="3">S2-27</strain>
    </source>
</reference>
<dbReference type="EMBL" id="JAMKFE010000028">
    <property type="protein sequence ID" value="MCM5682957.1"/>
    <property type="molecule type" value="Genomic_DNA"/>
</dbReference>
<sequence>MLDLLCLPCAGASATMYWRWRRWLPRWVNLVPVELPGRGARLDEPYAADFDGLVDQLCDELSERPPARSWALLGHSMGALLACGVARTLRVRGRALPQAIFVSGSAAPARRDPLRFVGKDDDGTLTADLHRQGGTPPEVFDSPELLRITLDTLAADYRVCASFAHRPCAPLPLTVHALGGLSDDIATEDVEAWQCEAAGGFSVRWFEGRHFFIREHEQQVVQHIVRCLQPLHEDSESLARA</sequence>
<dbReference type="InterPro" id="IPR012223">
    <property type="entry name" value="TEII"/>
</dbReference>
<gene>
    <name evidence="3" type="ORF">M8A51_25830</name>
</gene>
<dbReference type="PANTHER" id="PTHR11487">
    <property type="entry name" value="THIOESTERASE"/>
    <property type="match status" value="1"/>
</dbReference>
<comment type="caution">
    <text evidence="3">The sequence shown here is derived from an EMBL/GenBank/DDBJ whole genome shotgun (WGS) entry which is preliminary data.</text>
</comment>
<dbReference type="Gene3D" id="3.40.50.1820">
    <property type="entry name" value="alpha/beta hydrolase"/>
    <property type="match status" value="1"/>
</dbReference>
<evidence type="ECO:0000256" key="1">
    <source>
        <dbReference type="ARBA" id="ARBA00007169"/>
    </source>
</evidence>
<keyword evidence="3" id="KW-0378">Hydrolase</keyword>
<feature type="domain" description="Thioesterase" evidence="2">
    <location>
        <begin position="4"/>
        <end position="224"/>
    </location>
</feature>
<proteinExistence type="inferred from homology"/>
<dbReference type="GO" id="GO:0016787">
    <property type="term" value="F:hydrolase activity"/>
    <property type="evidence" value="ECO:0007669"/>
    <property type="project" value="UniProtKB-KW"/>
</dbReference>
<dbReference type="InterPro" id="IPR001031">
    <property type="entry name" value="Thioesterase"/>
</dbReference>